<evidence type="ECO:0000256" key="4">
    <source>
        <dbReference type="ARBA" id="ARBA00022964"/>
    </source>
</evidence>
<evidence type="ECO:0000259" key="7">
    <source>
        <dbReference type="PROSITE" id="PS51471"/>
    </source>
</evidence>
<keyword evidence="3" id="KW-0847">Vitamin C</keyword>
<evidence type="ECO:0000256" key="1">
    <source>
        <dbReference type="ARBA" id="ARBA00001961"/>
    </source>
</evidence>
<dbReference type="Gene3D" id="2.60.120.620">
    <property type="entry name" value="q2cbj1_9rhob like domain"/>
    <property type="match status" value="1"/>
</dbReference>
<comment type="cofactor">
    <cofactor evidence="1">
        <name>L-ascorbate</name>
        <dbReference type="ChEBI" id="CHEBI:38290"/>
    </cofactor>
</comment>
<dbReference type="SMART" id="SM00702">
    <property type="entry name" value="P4Hc"/>
    <property type="match status" value="1"/>
</dbReference>
<evidence type="ECO:0000313" key="9">
    <source>
        <dbReference type="Proteomes" id="UP001064632"/>
    </source>
</evidence>
<evidence type="ECO:0000256" key="3">
    <source>
        <dbReference type="ARBA" id="ARBA00022896"/>
    </source>
</evidence>
<accession>A0ABY6BCE8</accession>
<reference evidence="8" key="1">
    <citation type="submission" date="2022-09" db="EMBL/GenBank/DDBJ databases">
        <title>Tahibacter sp. nov., isolated from a fresh water.</title>
        <authorList>
            <person name="Baek J.H."/>
            <person name="Lee J.K."/>
            <person name="Kim J.M."/>
            <person name="Jeon C.O."/>
        </authorList>
    </citation>
    <scope>NUCLEOTIDE SEQUENCE</scope>
    <source>
        <strain evidence="8">W38</strain>
    </source>
</reference>
<sequence>MSADQPHIDISPPISRAEAVAVALERHGWCCYPDFIDPATVMALAAECQELDRRGNLRPATTGRAPGRHAGVLRGDRTHWFEAPALSDAQRVLWGRLQALRHVLNRRLMLGLEELEAHYALYPPGAGYARHFDRFRDDDARVVSSVIYLNHDWKSDDGGALRLHLPDGPYDIAPRGGMLVMFLSAEIEHEVLPALRNRLSVAGWFRRRSLT</sequence>
<dbReference type="EMBL" id="CP104694">
    <property type="protein sequence ID" value="UXI67222.1"/>
    <property type="molecule type" value="Genomic_DNA"/>
</dbReference>
<organism evidence="8 9">
    <name type="scientific">Tahibacter amnicola</name>
    <dbReference type="NCBI Taxonomy" id="2976241"/>
    <lineage>
        <taxon>Bacteria</taxon>
        <taxon>Pseudomonadati</taxon>
        <taxon>Pseudomonadota</taxon>
        <taxon>Gammaproteobacteria</taxon>
        <taxon>Lysobacterales</taxon>
        <taxon>Rhodanobacteraceae</taxon>
        <taxon>Tahibacter</taxon>
    </lineage>
</organism>
<dbReference type="Proteomes" id="UP001064632">
    <property type="component" value="Chromosome"/>
</dbReference>
<evidence type="ECO:0000256" key="6">
    <source>
        <dbReference type="ARBA" id="ARBA00023004"/>
    </source>
</evidence>
<dbReference type="Pfam" id="PF13640">
    <property type="entry name" value="2OG-FeII_Oxy_3"/>
    <property type="match status" value="1"/>
</dbReference>
<keyword evidence="2" id="KW-0479">Metal-binding</keyword>
<dbReference type="PANTHER" id="PTHR12907">
    <property type="entry name" value="EGL NINE HOMOLOG-RELATED"/>
    <property type="match status" value="1"/>
</dbReference>
<proteinExistence type="predicted"/>
<evidence type="ECO:0000256" key="5">
    <source>
        <dbReference type="ARBA" id="ARBA00023002"/>
    </source>
</evidence>
<dbReference type="InterPro" id="IPR006620">
    <property type="entry name" value="Pro_4_hyd_alph"/>
</dbReference>
<keyword evidence="6" id="KW-0408">Iron</keyword>
<dbReference type="PANTHER" id="PTHR12907:SF26">
    <property type="entry name" value="HIF PROLYL HYDROXYLASE, ISOFORM C"/>
    <property type="match status" value="1"/>
</dbReference>
<gene>
    <name evidence="8" type="ORF">N4264_21155</name>
</gene>
<keyword evidence="5" id="KW-0560">Oxidoreductase</keyword>
<feature type="domain" description="Fe2OG dioxygenase" evidence="7">
    <location>
        <begin position="113"/>
        <end position="207"/>
    </location>
</feature>
<dbReference type="RefSeq" id="WP_261694198.1">
    <property type="nucleotide sequence ID" value="NZ_CP104694.1"/>
</dbReference>
<dbReference type="InterPro" id="IPR005123">
    <property type="entry name" value="Oxoglu/Fe-dep_dioxygenase_dom"/>
</dbReference>
<dbReference type="InterPro" id="IPR044862">
    <property type="entry name" value="Pro_4_hyd_alph_FE2OG_OXY"/>
</dbReference>
<name>A0ABY6BCE8_9GAMM</name>
<keyword evidence="4" id="KW-0223">Dioxygenase</keyword>
<dbReference type="InterPro" id="IPR051559">
    <property type="entry name" value="HIF_prolyl_hydroxylases"/>
</dbReference>
<keyword evidence="9" id="KW-1185">Reference proteome</keyword>
<dbReference type="PROSITE" id="PS51471">
    <property type="entry name" value="FE2OG_OXY"/>
    <property type="match status" value="1"/>
</dbReference>
<evidence type="ECO:0000256" key="2">
    <source>
        <dbReference type="ARBA" id="ARBA00022723"/>
    </source>
</evidence>
<evidence type="ECO:0000313" key="8">
    <source>
        <dbReference type="EMBL" id="UXI67222.1"/>
    </source>
</evidence>
<protein>
    <submittedName>
        <fullName evidence="8">2OG-Fe(II) oxygenase</fullName>
    </submittedName>
</protein>